<dbReference type="EMBL" id="LUHQ01000002">
    <property type="protein sequence ID" value="OAP09089.1"/>
    <property type="molecule type" value="Genomic_DNA"/>
</dbReference>
<protein>
    <submittedName>
        <fullName evidence="3">(thale cress) hypothetical protein</fullName>
    </submittedName>
</protein>
<dbReference type="OrthoDB" id="1113663at2759"/>
<evidence type="ECO:0000313" key="5">
    <source>
        <dbReference type="EMBL" id="VYS54347.1"/>
    </source>
</evidence>
<evidence type="ECO:0000313" key="3">
    <source>
        <dbReference type="EMBL" id="CAD5320270.1"/>
    </source>
</evidence>
<reference evidence="3 9" key="4">
    <citation type="submission" date="2020-09" db="EMBL/GenBank/DDBJ databases">
        <authorList>
            <person name="Ashkenazy H."/>
        </authorList>
    </citation>
    <scope>NUCLEOTIDE SEQUENCE [LARGE SCALE GENOMIC DNA]</scope>
    <source>
        <strain evidence="9">cv. Cdm-0</strain>
    </source>
</reference>
<proteinExistence type="predicted"/>
<dbReference type="Proteomes" id="UP000434276">
    <property type="component" value="Unassembled WGS sequence"/>
</dbReference>
<dbReference type="Proteomes" id="UP000516314">
    <property type="component" value="Chromosome 2"/>
</dbReference>
<dbReference type="Proteomes" id="UP000426265">
    <property type="component" value="Unassembled WGS sequence"/>
</dbReference>
<evidence type="ECO:0000313" key="4">
    <source>
        <dbReference type="EMBL" id="OAP09089.1"/>
    </source>
</evidence>
<feature type="domain" description="F-box" evidence="1">
    <location>
        <begin position="14"/>
        <end position="59"/>
    </location>
</feature>
<reference evidence="4" key="2">
    <citation type="submission" date="2016-03" db="EMBL/GenBank/DDBJ databases">
        <title>Full-length assembly of Arabidopsis thaliana Ler reveals the complement of translocations and inversions.</title>
        <authorList>
            <person name="Zapata L."/>
            <person name="Schneeberger K."/>
            <person name="Ossowski S."/>
        </authorList>
    </citation>
    <scope>NUCLEOTIDE SEQUENCE [LARGE SCALE GENOMIC DNA]</scope>
    <source>
        <tissue evidence="4">Leaf</tissue>
    </source>
</reference>
<evidence type="ECO:0000313" key="7">
    <source>
        <dbReference type="Proteomes" id="UP000426265"/>
    </source>
</evidence>
<reference evidence="6" key="1">
    <citation type="journal article" date="2016" name="Proc. Natl. Acad. Sci. U.S.A.">
        <title>Chromosome-level assembly of Arabidopsis thaliana Ler reveals the extent of translocation and inversion polymorphisms.</title>
        <authorList>
            <person name="Zapata L."/>
            <person name="Ding J."/>
            <person name="Willing E.M."/>
            <person name="Hartwig B."/>
            <person name="Bezdan D."/>
            <person name="Jiao W.B."/>
            <person name="Patel V."/>
            <person name="Velikkakam James G."/>
            <person name="Koornneef M."/>
            <person name="Ossowski S."/>
            <person name="Schneeberger K."/>
        </authorList>
    </citation>
    <scope>NUCLEOTIDE SEQUENCE [LARGE SCALE GENOMIC DNA]</scope>
    <source>
        <strain evidence="6">cv. Landsberg erecta</strain>
    </source>
</reference>
<dbReference type="PANTHER" id="PTHR31111:SF132">
    <property type="entry name" value="F-BOX ASSOCIATED UBIQUITINATION EFFECTOR FAMILY PROTEIN-RELATED"/>
    <property type="match status" value="1"/>
</dbReference>
<dbReference type="EMBL" id="LR881467">
    <property type="protein sequence ID" value="CAD5320270.1"/>
    <property type="molecule type" value="Genomic_DNA"/>
</dbReference>
<evidence type="ECO:0000313" key="6">
    <source>
        <dbReference type="Proteomes" id="UP000078284"/>
    </source>
</evidence>
<name>A0A178VRU8_ARATH</name>
<dbReference type="AlphaFoldDB" id="A0A178VRU8"/>
<reference evidence="5 7" key="3">
    <citation type="submission" date="2019-11" db="EMBL/GenBank/DDBJ databases">
        <authorList>
            <person name="Jiao W.-B."/>
            <person name="Schneeberger K."/>
        </authorList>
    </citation>
    <scope>NUCLEOTIDE SEQUENCE [LARGE SCALE GENOMIC DNA]</scope>
    <source>
        <strain evidence="7">cv. An-1</strain>
        <strain evidence="8">cv. C24</strain>
    </source>
</reference>
<dbReference type="ExpressionAtlas" id="A0A178VRU8">
    <property type="expression patterns" value="baseline and differential"/>
</dbReference>
<dbReference type="InterPro" id="IPR036047">
    <property type="entry name" value="F-box-like_dom_sf"/>
</dbReference>
<dbReference type="SMR" id="A0A178VRU8"/>
<dbReference type="SMART" id="SM00256">
    <property type="entry name" value="FBOX"/>
    <property type="match status" value="1"/>
</dbReference>
<dbReference type="PANTHER" id="PTHR31111">
    <property type="entry name" value="BNAA05G37150D PROTEIN-RELATED"/>
    <property type="match status" value="1"/>
</dbReference>
<accession>A0A178VRU8</accession>
<dbReference type="Pfam" id="PF00646">
    <property type="entry name" value="F-box"/>
    <property type="match status" value="1"/>
</dbReference>
<dbReference type="PROSITE" id="PS50181">
    <property type="entry name" value="FBOX"/>
    <property type="match status" value="1"/>
</dbReference>
<accession>A0A5S9X3M5</accession>
<dbReference type="EMBL" id="CACRSJ010000105">
    <property type="protein sequence ID" value="VYS54347.1"/>
    <property type="molecule type" value="Genomic_DNA"/>
</dbReference>
<sequence length="69" mass="8036">MMKTRACSNPMNEGVNLEQIPYDLVLEILLKLSAKSIARFRCVSKLWDSTFRSRYFTELLFIISSSMQI</sequence>
<evidence type="ECO:0000259" key="1">
    <source>
        <dbReference type="PROSITE" id="PS50181"/>
    </source>
</evidence>
<evidence type="ECO:0000313" key="8">
    <source>
        <dbReference type="Proteomes" id="UP000434276"/>
    </source>
</evidence>
<dbReference type="RefSeq" id="NP_973591.1">
    <property type="nucleotide sequence ID" value="NM_201862.1"/>
</dbReference>
<dbReference type="InterPro" id="IPR001810">
    <property type="entry name" value="F-box_dom"/>
</dbReference>
<organism evidence="4 6">
    <name type="scientific">Arabidopsis thaliana</name>
    <name type="common">Mouse-ear cress</name>
    <dbReference type="NCBI Taxonomy" id="3702"/>
    <lineage>
        <taxon>Eukaryota</taxon>
        <taxon>Viridiplantae</taxon>
        <taxon>Streptophyta</taxon>
        <taxon>Embryophyta</taxon>
        <taxon>Tracheophyta</taxon>
        <taxon>Spermatophyta</taxon>
        <taxon>Magnoliopsida</taxon>
        <taxon>eudicotyledons</taxon>
        <taxon>Gunneridae</taxon>
        <taxon>Pentapetalae</taxon>
        <taxon>rosids</taxon>
        <taxon>malvids</taxon>
        <taxon>Brassicales</taxon>
        <taxon>Brassicaceae</taxon>
        <taxon>Camelineae</taxon>
        <taxon>Arabidopsis</taxon>
    </lineage>
</organism>
<dbReference type="Gene3D" id="1.20.1280.50">
    <property type="match status" value="1"/>
</dbReference>
<evidence type="ECO:0000313" key="2">
    <source>
        <dbReference type="EMBL" id="CAA0374414.1"/>
    </source>
</evidence>
<dbReference type="Proteomes" id="UP000078284">
    <property type="component" value="Chromosome 2"/>
</dbReference>
<gene>
    <name evidence="4" type="ordered locus">AXX17_At2g30170</name>
    <name evidence="5" type="ORF">AN1_LOCUS9804</name>
    <name evidence="3" type="ORF">AT9943_LOCUS8402</name>
    <name evidence="2" type="ORF">C24_LOCUS9653</name>
</gene>
<evidence type="ECO:0000313" key="9">
    <source>
        <dbReference type="Proteomes" id="UP000516314"/>
    </source>
</evidence>
<dbReference type="EMBL" id="CACSHJ010000088">
    <property type="protein sequence ID" value="CAA0374414.1"/>
    <property type="molecule type" value="Genomic_DNA"/>
</dbReference>
<dbReference type="KEGG" id="ath:AT2G33705"/>
<dbReference type="SUPFAM" id="SSF81383">
    <property type="entry name" value="F-box domain"/>
    <property type="match status" value="1"/>
</dbReference>